<feature type="transmembrane region" description="Helical" evidence="5">
    <location>
        <begin position="42"/>
        <end position="63"/>
    </location>
</feature>
<organism evidence="7 8">
    <name type="scientific">Diplodia seriata</name>
    <dbReference type="NCBI Taxonomy" id="420778"/>
    <lineage>
        <taxon>Eukaryota</taxon>
        <taxon>Fungi</taxon>
        <taxon>Dikarya</taxon>
        <taxon>Ascomycota</taxon>
        <taxon>Pezizomycotina</taxon>
        <taxon>Dothideomycetes</taxon>
        <taxon>Dothideomycetes incertae sedis</taxon>
        <taxon>Botryosphaeriales</taxon>
        <taxon>Botryosphaeriaceae</taxon>
        <taxon>Diplodia</taxon>
    </lineage>
</organism>
<comment type="caution">
    <text evidence="7">The sequence shown here is derived from an EMBL/GenBank/DDBJ whole genome shotgun (WGS) entry which is preliminary data.</text>
</comment>
<dbReference type="Proteomes" id="UP000034182">
    <property type="component" value="Unassembled WGS sequence"/>
</dbReference>
<feature type="transmembrane region" description="Helical" evidence="5">
    <location>
        <begin position="149"/>
        <end position="170"/>
    </location>
</feature>
<feature type="domain" description="MARVEL" evidence="6">
    <location>
        <begin position="7"/>
        <end position="164"/>
    </location>
</feature>
<dbReference type="InterPro" id="IPR008253">
    <property type="entry name" value="Marvel"/>
</dbReference>
<evidence type="ECO:0000256" key="5">
    <source>
        <dbReference type="SAM" id="Phobius"/>
    </source>
</evidence>
<evidence type="ECO:0000313" key="8">
    <source>
        <dbReference type="Proteomes" id="UP000034182"/>
    </source>
</evidence>
<evidence type="ECO:0000256" key="2">
    <source>
        <dbReference type="ARBA" id="ARBA00022692"/>
    </source>
</evidence>
<proteinExistence type="predicted"/>
<reference evidence="7 8" key="1">
    <citation type="submission" date="2015-03" db="EMBL/GenBank/DDBJ databases">
        <authorList>
            <person name="Morales-Cruz A."/>
            <person name="Amrine K.C."/>
            <person name="Cantu D."/>
        </authorList>
    </citation>
    <scope>NUCLEOTIDE SEQUENCE [LARGE SCALE GENOMIC DNA]</scope>
    <source>
        <strain evidence="7">DS831</strain>
    </source>
</reference>
<dbReference type="GO" id="GO:0005886">
    <property type="term" value="C:plasma membrane"/>
    <property type="evidence" value="ECO:0007669"/>
    <property type="project" value="TreeGrafter"/>
</dbReference>
<evidence type="ECO:0000259" key="6">
    <source>
        <dbReference type="Pfam" id="PF01284"/>
    </source>
</evidence>
<dbReference type="GO" id="GO:0032126">
    <property type="term" value="C:eisosome"/>
    <property type="evidence" value="ECO:0007669"/>
    <property type="project" value="TreeGrafter"/>
</dbReference>
<dbReference type="InterPro" id="IPR052649">
    <property type="entry name" value="NCE102-like"/>
</dbReference>
<dbReference type="EMBL" id="LAQI01000071">
    <property type="protein sequence ID" value="KKY22910.1"/>
    <property type="molecule type" value="Genomic_DNA"/>
</dbReference>
<keyword evidence="3 5" id="KW-1133">Transmembrane helix</keyword>
<evidence type="ECO:0000256" key="3">
    <source>
        <dbReference type="ARBA" id="ARBA00022989"/>
    </source>
</evidence>
<keyword evidence="2 5" id="KW-0812">Transmembrane</keyword>
<sequence>MALLVINGVARTFQILCAAVVLGLSITLIRSQSYGTVAANNYAAFTGGFGLLVGLVGAAAIFIEPLAGIVMVAADALAELFLLAGGIAVAVKLRGTSCSSKSDENEYKLYKNELTNGGCIKDNKGNLRDCGSHSVDNALDRCVKNSADAAFMIITAVFCMGTVVTALLAMKRGGGIGRKGVVV</sequence>
<dbReference type="PANTHER" id="PTHR28165">
    <property type="entry name" value="NON-CLASSICAL EXPORT PROTEIN 2-RELATED"/>
    <property type="match status" value="1"/>
</dbReference>
<protein>
    <recommendedName>
        <fullName evidence="6">MARVEL domain-containing protein</fullName>
    </recommendedName>
</protein>
<dbReference type="GO" id="GO:0070941">
    <property type="term" value="P:eisosome assembly"/>
    <property type="evidence" value="ECO:0007669"/>
    <property type="project" value="TreeGrafter"/>
</dbReference>
<evidence type="ECO:0000313" key="7">
    <source>
        <dbReference type="EMBL" id="KKY22910.1"/>
    </source>
</evidence>
<evidence type="ECO:0000256" key="4">
    <source>
        <dbReference type="ARBA" id="ARBA00023136"/>
    </source>
</evidence>
<gene>
    <name evidence="7" type="ORF">UCDDS831_g03344</name>
</gene>
<dbReference type="PANTHER" id="PTHR28165:SF2">
    <property type="entry name" value="MARVEL DOMAIN-CONTAINING PROTEIN"/>
    <property type="match status" value="1"/>
</dbReference>
<comment type="subcellular location">
    <subcellularLocation>
        <location evidence="1">Membrane</location>
        <topology evidence="1">Multi-pass membrane protein</topology>
    </subcellularLocation>
</comment>
<dbReference type="AlphaFoldDB" id="A0A0G2H2B3"/>
<name>A0A0G2H2B3_9PEZI</name>
<feature type="transmembrane region" description="Helical" evidence="5">
    <location>
        <begin position="12"/>
        <end position="30"/>
    </location>
</feature>
<feature type="transmembrane region" description="Helical" evidence="5">
    <location>
        <begin position="69"/>
        <end position="91"/>
    </location>
</feature>
<keyword evidence="4 5" id="KW-0472">Membrane</keyword>
<accession>A0A0G2H2B3</accession>
<reference evidence="7 8" key="2">
    <citation type="submission" date="2015-05" db="EMBL/GenBank/DDBJ databases">
        <title>Distinctive expansion of gene families associated with plant cell wall degradation and secondary metabolism in the genomes of grapevine trunk pathogens.</title>
        <authorList>
            <person name="Lawrence D.P."/>
            <person name="Travadon R."/>
            <person name="Rolshausen P.E."/>
            <person name="Baumgartner K."/>
        </authorList>
    </citation>
    <scope>NUCLEOTIDE SEQUENCE [LARGE SCALE GENOMIC DNA]</scope>
    <source>
        <strain evidence="7">DS831</strain>
    </source>
</reference>
<evidence type="ECO:0000256" key="1">
    <source>
        <dbReference type="ARBA" id="ARBA00004141"/>
    </source>
</evidence>
<dbReference type="Pfam" id="PF01284">
    <property type="entry name" value="MARVEL"/>
    <property type="match status" value="1"/>
</dbReference>
<dbReference type="GO" id="GO:0072659">
    <property type="term" value="P:protein localization to plasma membrane"/>
    <property type="evidence" value="ECO:0007669"/>
    <property type="project" value="TreeGrafter"/>
</dbReference>